<dbReference type="eggNOG" id="KOG2619">
    <property type="taxonomic scope" value="Eukaryota"/>
</dbReference>
<keyword evidence="3 5" id="KW-0328">Glycosyltransferase</keyword>
<dbReference type="GO" id="GO:0046920">
    <property type="term" value="F:alpha-(1-&gt;3)-fucosyltransferase activity"/>
    <property type="evidence" value="ECO:0007669"/>
    <property type="project" value="TreeGrafter"/>
</dbReference>
<feature type="domain" description="DUF7495" evidence="9">
    <location>
        <begin position="475"/>
        <end position="545"/>
    </location>
</feature>
<evidence type="ECO:0000256" key="2">
    <source>
        <dbReference type="ARBA" id="ARBA00008919"/>
    </source>
</evidence>
<dbReference type="AlphaFoldDB" id="K0TIK8"/>
<feature type="region of interest" description="Disordered" evidence="6">
    <location>
        <begin position="1253"/>
        <end position="1273"/>
    </location>
</feature>
<keyword evidence="4 5" id="KW-0808">Transferase</keyword>
<sequence>VRTPGHGYGNLDPDLPAHEAWLRKQASYKFAISPPGNGIDCHRTWEMILVGVVPVVRRGEIDSVFGRLADDGAVLLVDGWDEVDEALLERHWDRFGEGLVRDHAARVGRLDDPALGRHWSNKLLARSSMWRHEASRRAAAAASALSARVHFRTYGNANFEGSRRRIVREAEETGWFASSVGWGPDDLDPDFRETYRDILKLPRGGGTNAIHYVTIRNNLKVSFLRLNIISGYWIWKLYLIEKTMDTLVEEGDFLLYVDAGSSINKGKYLFLLRKPRTSCSIHSKLHSTTSAGPKGGEARFRDYVRMISESEYDMIGFQLPMLEHKWNSNRMFAAFNISLDDGDRMDVTHTGQYESGELFLQKGPHYRRWLELCKSVFLSDPWLITDKYNEESRNLNPTFKENRHDQSIMSLSRKILGCVEVSATETKNERPDMPFHVKRLRTPVEEETGKAATQPSLPPPPPPANGSGPQVHVSNSSTVDDAVAVCSGAEGRSPCPLRAYCSNGQLSGRIPSVEGRVWAPVMPEGQAFWIAVGSEYPCMQSGMLEEEALRRPAYILCCREGEDIDEMPMISAIDPTGPDEDHAACSERCRSSSGARALIPSKETRYCLARCRWFRRQQVVAMLSDHTDAREFDGGMTASPPIAEGRCTDLAARLKRDVVCDSLQHRQKPIVSLVLSSKSWLARELNAGPRDCPASRCDVSTGPSQTDNSHLFLGTITQPSWDKANSQQVNAMIQPESLPNTNKGKGAQPKDGLDWIVSHRQDGFDFDSWLRYSYANSDKINFRIRGKDHSERRTKIPLFIKNCNPNSVHSDRLRQIAAIGKHLDIEQFGKCHIEGTTKADLSSAYPQCAIQNRRSAMWDGVKECVYFHSMFALVAENTYEEGYVTEKFYQPLKMGAVPIILGNSTLYKRHLPASDAAIFPQDFDNLQTASEYIHTVENNSTRWRGHLKWKDLPLSSGFNWALDNSFAHIPCNLCDKYAEELLPEEQYRTLDLDGLDTCVEDILSRSTLPVNLPLINPVLGLDAVFYTPLTERKAAMVERVGTALDTTPTFVEDFDRESISDDDVSCFGNSTAQLAYIQRIAKKGEVSLVMKHFAVYYYMVKHSLDNVLILEDDAAFYHSDWAGENSLYQQIMKDLPLDYDMIFFSSFGANRKKGTKVTDNIYLSQESRVASMYLCSQKGARNMLRSLPSKSLRFCVPLLHTAPTPLMHAVVGIIDFHMNYAAKHKGNVWMEKLPSWKGPHTIDMKLYHSHPPLSVQVEPDGSRNRTGSWRNDE</sequence>
<comment type="similarity">
    <text evidence="2 5">Belongs to the glycosyltransferase 10 family.</text>
</comment>
<dbReference type="OrthoDB" id="427096at2759"/>
<proteinExistence type="inferred from homology"/>
<dbReference type="InterPro" id="IPR055918">
    <property type="entry name" value="DUF7495"/>
</dbReference>
<comment type="subcellular location">
    <subcellularLocation>
        <location evidence="5">Golgi apparatus</location>
        <location evidence="5">Golgi stack membrane</location>
        <topology evidence="5">Single-pass type II membrane protein</topology>
    </subcellularLocation>
</comment>
<dbReference type="SUPFAM" id="SSF53756">
    <property type="entry name" value="UDP-Glycosyltransferase/glycogen phosphorylase"/>
    <property type="match status" value="1"/>
</dbReference>
<evidence type="ECO:0000313" key="10">
    <source>
        <dbReference type="EMBL" id="EJK77435.1"/>
    </source>
</evidence>
<dbReference type="Proteomes" id="UP000266841">
    <property type="component" value="Unassembled WGS sequence"/>
</dbReference>
<keyword evidence="5" id="KW-0472">Membrane</keyword>
<dbReference type="UniPathway" id="UPA00378"/>
<evidence type="ECO:0000256" key="6">
    <source>
        <dbReference type="SAM" id="MobiDB-lite"/>
    </source>
</evidence>
<evidence type="ECO:0000259" key="8">
    <source>
        <dbReference type="Pfam" id="PF01755"/>
    </source>
</evidence>
<dbReference type="PANTHER" id="PTHR11929:SF194">
    <property type="entry name" value="ALPHA-(1,3)-FUCOSYLTRANSFERASE 10"/>
    <property type="match status" value="1"/>
</dbReference>
<feature type="domain" description="Glycosyl transferase family 25" evidence="8">
    <location>
        <begin position="1031"/>
        <end position="1186"/>
    </location>
</feature>
<keyword evidence="11" id="KW-1185">Reference proteome</keyword>
<protein>
    <recommendedName>
        <fullName evidence="5">Fucosyltransferase</fullName>
        <ecNumber evidence="5">2.4.1.-</ecNumber>
    </recommendedName>
</protein>
<comment type="caution">
    <text evidence="10">The sequence shown here is derived from an EMBL/GenBank/DDBJ whole genome shotgun (WGS) entry which is preliminary data.</text>
</comment>
<organism evidence="10 11">
    <name type="scientific">Thalassiosira oceanica</name>
    <name type="common">Marine diatom</name>
    <dbReference type="NCBI Taxonomy" id="159749"/>
    <lineage>
        <taxon>Eukaryota</taxon>
        <taxon>Sar</taxon>
        <taxon>Stramenopiles</taxon>
        <taxon>Ochrophyta</taxon>
        <taxon>Bacillariophyta</taxon>
        <taxon>Coscinodiscophyceae</taxon>
        <taxon>Thalassiosirophycidae</taxon>
        <taxon>Thalassiosirales</taxon>
        <taxon>Thalassiosiraceae</taxon>
        <taxon>Thalassiosira</taxon>
    </lineage>
</organism>
<evidence type="ECO:0000313" key="11">
    <source>
        <dbReference type="Proteomes" id="UP000266841"/>
    </source>
</evidence>
<dbReference type="EC" id="2.4.1.-" evidence="5"/>
<dbReference type="GO" id="GO:0032580">
    <property type="term" value="C:Golgi cisterna membrane"/>
    <property type="evidence" value="ECO:0007669"/>
    <property type="project" value="UniProtKB-SubCell"/>
</dbReference>
<evidence type="ECO:0000256" key="5">
    <source>
        <dbReference type="RuleBase" id="RU003832"/>
    </source>
</evidence>
<name>K0TIK8_THAOC</name>
<dbReference type="Gene3D" id="3.40.50.11660">
    <property type="entry name" value="Glycosyl transferase family 10, C-terminal domain"/>
    <property type="match status" value="1"/>
</dbReference>
<dbReference type="InterPro" id="IPR038577">
    <property type="entry name" value="GT10-like_C_sf"/>
</dbReference>
<dbReference type="Pfam" id="PF00852">
    <property type="entry name" value="Glyco_transf_10"/>
    <property type="match status" value="1"/>
</dbReference>
<evidence type="ECO:0000256" key="3">
    <source>
        <dbReference type="ARBA" id="ARBA00022676"/>
    </source>
</evidence>
<gene>
    <name evidence="10" type="ORF">THAOC_00736</name>
</gene>
<feature type="compositionally biased region" description="Polar residues" evidence="6">
    <location>
        <begin position="1264"/>
        <end position="1273"/>
    </location>
</feature>
<dbReference type="InterPro" id="IPR001503">
    <property type="entry name" value="Glyco_trans_10"/>
</dbReference>
<feature type="domain" description="Fucosyltransferase C-terminal" evidence="7">
    <location>
        <begin position="792"/>
        <end position="988"/>
    </location>
</feature>
<dbReference type="PANTHER" id="PTHR11929">
    <property type="entry name" value="ALPHA- 1,3 -FUCOSYLTRANSFERASE"/>
    <property type="match status" value="1"/>
</dbReference>
<accession>K0TIK8</accession>
<dbReference type="Pfam" id="PF24325">
    <property type="entry name" value="DUF7495"/>
    <property type="match status" value="1"/>
</dbReference>
<evidence type="ECO:0000256" key="1">
    <source>
        <dbReference type="ARBA" id="ARBA00004922"/>
    </source>
</evidence>
<dbReference type="InterPro" id="IPR002654">
    <property type="entry name" value="Glyco_trans_25"/>
</dbReference>
<feature type="non-terminal residue" evidence="10">
    <location>
        <position position="1"/>
    </location>
</feature>
<dbReference type="EMBL" id="AGNL01000880">
    <property type="protein sequence ID" value="EJK77435.1"/>
    <property type="molecule type" value="Genomic_DNA"/>
</dbReference>
<evidence type="ECO:0000259" key="9">
    <source>
        <dbReference type="Pfam" id="PF24325"/>
    </source>
</evidence>
<dbReference type="Pfam" id="PF01755">
    <property type="entry name" value="Glyco_transf_25"/>
    <property type="match status" value="1"/>
</dbReference>
<keyword evidence="5" id="KW-0812">Transmembrane</keyword>
<evidence type="ECO:0000256" key="4">
    <source>
        <dbReference type="ARBA" id="ARBA00022679"/>
    </source>
</evidence>
<keyword evidence="5" id="KW-0333">Golgi apparatus</keyword>
<comment type="pathway">
    <text evidence="1">Protein modification; protein glycosylation.</text>
</comment>
<feature type="region of interest" description="Disordered" evidence="6">
    <location>
        <begin position="444"/>
        <end position="475"/>
    </location>
</feature>
<evidence type="ECO:0000259" key="7">
    <source>
        <dbReference type="Pfam" id="PF00852"/>
    </source>
</evidence>
<dbReference type="InterPro" id="IPR055270">
    <property type="entry name" value="Glyco_tran_10_C"/>
</dbReference>
<reference evidence="10 11" key="1">
    <citation type="journal article" date="2012" name="Genome Biol.">
        <title>Genome and low-iron response of an oceanic diatom adapted to chronic iron limitation.</title>
        <authorList>
            <person name="Lommer M."/>
            <person name="Specht M."/>
            <person name="Roy A.S."/>
            <person name="Kraemer L."/>
            <person name="Andreson R."/>
            <person name="Gutowska M.A."/>
            <person name="Wolf J."/>
            <person name="Bergner S.V."/>
            <person name="Schilhabel M.B."/>
            <person name="Klostermeier U.C."/>
            <person name="Beiko R.G."/>
            <person name="Rosenstiel P."/>
            <person name="Hippler M."/>
            <person name="Laroche J."/>
        </authorList>
    </citation>
    <scope>NUCLEOTIDE SEQUENCE [LARGE SCALE GENOMIC DNA]</scope>
    <source>
        <strain evidence="10 11">CCMP1005</strain>
    </source>
</reference>